<dbReference type="InterPro" id="IPR045260">
    <property type="entry name" value="Sec12-like"/>
</dbReference>
<evidence type="ECO:0000256" key="12">
    <source>
        <dbReference type="SAM" id="Phobius"/>
    </source>
</evidence>
<evidence type="ECO:0000256" key="4">
    <source>
        <dbReference type="ARBA" id="ARBA00022692"/>
    </source>
</evidence>
<evidence type="ECO:0000313" key="13">
    <source>
        <dbReference type="EMBL" id="WFD23498.1"/>
    </source>
</evidence>
<feature type="repeat" description="WD" evidence="11">
    <location>
        <begin position="334"/>
        <end position="364"/>
    </location>
</feature>
<dbReference type="SMART" id="SM00320">
    <property type="entry name" value="WD40"/>
    <property type="match status" value="3"/>
</dbReference>
<evidence type="ECO:0000256" key="2">
    <source>
        <dbReference type="ARBA" id="ARBA00022448"/>
    </source>
</evidence>
<keyword evidence="8" id="KW-0653">Protein transport</keyword>
<evidence type="ECO:0000256" key="6">
    <source>
        <dbReference type="ARBA" id="ARBA00022824"/>
    </source>
</evidence>
<dbReference type="PANTHER" id="PTHR23284">
    <property type="entry name" value="PROLACTIN REGULATORY ELEMENT BINDING PROTEIN"/>
    <property type="match status" value="1"/>
</dbReference>
<dbReference type="Gene3D" id="2.130.10.10">
    <property type="entry name" value="YVTN repeat-like/Quinoprotein amine dehydrogenase"/>
    <property type="match status" value="1"/>
</dbReference>
<dbReference type="PROSITE" id="PS50082">
    <property type="entry name" value="WD_REPEATS_2"/>
    <property type="match status" value="1"/>
</dbReference>
<keyword evidence="10 12" id="KW-0472">Membrane</keyword>
<dbReference type="PANTHER" id="PTHR23284:SF0">
    <property type="entry name" value="PROLACTIN REGULATORY ELEMENT-BINDING PROTEIN"/>
    <property type="match status" value="1"/>
</dbReference>
<dbReference type="InterPro" id="IPR001680">
    <property type="entry name" value="WD40_rpt"/>
</dbReference>
<dbReference type="GO" id="GO:0005789">
    <property type="term" value="C:endoplasmic reticulum membrane"/>
    <property type="evidence" value="ECO:0007669"/>
    <property type="project" value="UniProtKB-SubCell"/>
</dbReference>
<organism evidence="13 14">
    <name type="scientific">Malassezia equina</name>
    <dbReference type="NCBI Taxonomy" id="1381935"/>
    <lineage>
        <taxon>Eukaryota</taxon>
        <taxon>Fungi</taxon>
        <taxon>Dikarya</taxon>
        <taxon>Basidiomycota</taxon>
        <taxon>Ustilaginomycotina</taxon>
        <taxon>Malasseziomycetes</taxon>
        <taxon>Malasseziales</taxon>
        <taxon>Malasseziaceae</taxon>
        <taxon>Malassezia</taxon>
    </lineage>
</organism>
<dbReference type="EMBL" id="CP119903">
    <property type="protein sequence ID" value="WFD23498.1"/>
    <property type="molecule type" value="Genomic_DNA"/>
</dbReference>
<evidence type="ECO:0000313" key="14">
    <source>
        <dbReference type="Proteomes" id="UP001214415"/>
    </source>
</evidence>
<dbReference type="Proteomes" id="UP001214415">
    <property type="component" value="Chromosome 4"/>
</dbReference>
<dbReference type="GO" id="GO:0003400">
    <property type="term" value="P:regulation of COPII vesicle coating"/>
    <property type="evidence" value="ECO:0007669"/>
    <property type="project" value="TreeGrafter"/>
</dbReference>
<keyword evidence="2" id="KW-0813">Transport</keyword>
<dbReference type="AlphaFoldDB" id="A0AAF0J0H9"/>
<dbReference type="SUPFAM" id="SSF50998">
    <property type="entry name" value="Quinoprotein alcohol dehydrogenase-like"/>
    <property type="match status" value="1"/>
</dbReference>
<comment type="subcellular location">
    <subcellularLocation>
        <location evidence="1">Endoplasmic reticulum membrane</location>
        <topology evidence="1">Single-pass type II membrane protein</topology>
    </subcellularLocation>
</comment>
<keyword evidence="5" id="KW-0677">Repeat</keyword>
<keyword evidence="14" id="KW-1185">Reference proteome</keyword>
<evidence type="ECO:0000256" key="9">
    <source>
        <dbReference type="ARBA" id="ARBA00022989"/>
    </source>
</evidence>
<keyword evidence="3 11" id="KW-0853">WD repeat</keyword>
<name>A0AAF0J0H9_9BASI</name>
<dbReference type="GO" id="GO:0015031">
    <property type="term" value="P:protein transport"/>
    <property type="evidence" value="ECO:0007669"/>
    <property type="project" value="UniProtKB-KW"/>
</dbReference>
<dbReference type="Pfam" id="PF00400">
    <property type="entry name" value="WD40"/>
    <property type="match status" value="1"/>
</dbReference>
<evidence type="ECO:0000256" key="10">
    <source>
        <dbReference type="ARBA" id="ARBA00023136"/>
    </source>
</evidence>
<feature type="transmembrane region" description="Helical" evidence="12">
    <location>
        <begin position="390"/>
        <end position="410"/>
    </location>
</feature>
<dbReference type="InterPro" id="IPR011047">
    <property type="entry name" value="Quinoprotein_ADH-like_sf"/>
</dbReference>
<dbReference type="InterPro" id="IPR015943">
    <property type="entry name" value="WD40/YVTN_repeat-like_dom_sf"/>
</dbReference>
<keyword evidence="6" id="KW-0256">Endoplasmic reticulum</keyword>
<dbReference type="GO" id="GO:0005085">
    <property type="term" value="F:guanyl-nucleotide exchange factor activity"/>
    <property type="evidence" value="ECO:0007669"/>
    <property type="project" value="InterPro"/>
</dbReference>
<reference evidence="13" key="1">
    <citation type="submission" date="2023-03" db="EMBL/GenBank/DDBJ databases">
        <title>Mating type loci evolution in Malassezia.</title>
        <authorList>
            <person name="Coelho M.A."/>
        </authorList>
    </citation>
    <scope>NUCLEOTIDE SEQUENCE</scope>
    <source>
        <strain evidence="13">CBS 12830</strain>
    </source>
</reference>
<evidence type="ECO:0000256" key="8">
    <source>
        <dbReference type="ARBA" id="ARBA00022927"/>
    </source>
</evidence>
<protein>
    <submittedName>
        <fullName evidence="13">Uncharacterized protein</fullName>
    </submittedName>
</protein>
<keyword evidence="4 12" id="KW-0812">Transmembrane</keyword>
<evidence type="ECO:0000256" key="5">
    <source>
        <dbReference type="ARBA" id="ARBA00022737"/>
    </source>
</evidence>
<evidence type="ECO:0000256" key="11">
    <source>
        <dbReference type="PROSITE-ProRule" id="PRU00221"/>
    </source>
</evidence>
<keyword evidence="7" id="KW-0931">ER-Golgi transport</keyword>
<evidence type="ECO:0000256" key="1">
    <source>
        <dbReference type="ARBA" id="ARBA00004648"/>
    </source>
</evidence>
<proteinExistence type="predicted"/>
<evidence type="ECO:0000256" key="3">
    <source>
        <dbReference type="ARBA" id="ARBA00022574"/>
    </source>
</evidence>
<sequence length="412" mass="44238">MAPAAHASLATGVPVYALAFIDEDHVVYVGGGGAGRSGVANVVNVAQLEAQDPTPTIRAVGSLALSSQEDAPMCVDVDPSHGHIVCGINAPAAQMQAGTNDHVRVYSYEAHEGQVRMQPTSAVPSLALTDPEHYQKTCTLSLDRRLLAVASTDGRVQLHRYPSLEPVFSPQSGVLSLGEEVYGTDFSHDGKLLAITLASRIVLLSTTPRTLENGTTSFLPRIVQTIAQPQIGSGLQGTFRVARFGRGPIYEGARTHALYALLHAPAMRGSKARPSYVAMWDTETWTLKSSRAVSQRPATALAVSPNGRLLAVGASDLHLTILRAMTLQPLHQVRHAHDFPPTCLAFSPQSRVLVSGSADATVRMTVLPPNLLPSHRTFVRYLHAVISDELIFAAFFVLVLLMALLIPYFVHE</sequence>
<dbReference type="GO" id="GO:0006888">
    <property type="term" value="P:endoplasmic reticulum to Golgi vesicle-mediated transport"/>
    <property type="evidence" value="ECO:0007669"/>
    <property type="project" value="TreeGrafter"/>
</dbReference>
<evidence type="ECO:0000256" key="7">
    <source>
        <dbReference type="ARBA" id="ARBA00022892"/>
    </source>
</evidence>
<gene>
    <name evidence="13" type="ORF">MEQU1_002189</name>
</gene>
<keyword evidence="9 12" id="KW-1133">Transmembrane helix</keyword>
<accession>A0AAF0J0H9</accession>